<feature type="domain" description="C2H2-type" evidence="3">
    <location>
        <begin position="112"/>
        <end position="140"/>
    </location>
</feature>
<keyword evidence="1" id="KW-0862">Zinc</keyword>
<dbReference type="AlphaFoldDB" id="A0A553HIL7"/>
<keyword evidence="1" id="KW-0479">Metal-binding</keyword>
<keyword evidence="5" id="KW-1185">Reference proteome</keyword>
<dbReference type="PROSITE" id="PS50157">
    <property type="entry name" value="ZINC_FINGER_C2H2_2"/>
    <property type="match status" value="1"/>
</dbReference>
<feature type="compositionally biased region" description="Basic residues" evidence="2">
    <location>
        <begin position="15"/>
        <end position="24"/>
    </location>
</feature>
<keyword evidence="1" id="KW-0863">Zinc-finger</keyword>
<feature type="region of interest" description="Disordered" evidence="2">
    <location>
        <begin position="1"/>
        <end position="33"/>
    </location>
</feature>
<dbReference type="SMART" id="SM00355">
    <property type="entry name" value="ZnF_C2H2"/>
    <property type="match status" value="3"/>
</dbReference>
<dbReference type="OrthoDB" id="4161727at2759"/>
<proteinExistence type="predicted"/>
<gene>
    <name evidence="4" type="ORF">FHL15_011310</name>
</gene>
<dbReference type="STRING" id="2512241.A0A553HIL7"/>
<dbReference type="Gene3D" id="3.30.160.60">
    <property type="entry name" value="Classic Zinc Finger"/>
    <property type="match status" value="1"/>
</dbReference>
<accession>A0A553HIL7</accession>
<evidence type="ECO:0000259" key="3">
    <source>
        <dbReference type="PROSITE" id="PS50157"/>
    </source>
</evidence>
<dbReference type="GO" id="GO:0008270">
    <property type="term" value="F:zinc ion binding"/>
    <property type="evidence" value="ECO:0007669"/>
    <property type="project" value="UniProtKB-KW"/>
</dbReference>
<comment type="caution">
    <text evidence="4">The sequence shown here is derived from an EMBL/GenBank/DDBJ whole genome shotgun (WGS) entry which is preliminary data.</text>
</comment>
<evidence type="ECO:0000313" key="5">
    <source>
        <dbReference type="Proteomes" id="UP000319160"/>
    </source>
</evidence>
<dbReference type="EMBL" id="VFLP01000120">
    <property type="protein sequence ID" value="TRX87802.1"/>
    <property type="molecule type" value="Genomic_DNA"/>
</dbReference>
<reference evidence="5" key="1">
    <citation type="submission" date="2019-06" db="EMBL/GenBank/DDBJ databases">
        <title>Draft genome sequence of the griseofulvin-producing fungus Xylaria cubensis strain G536.</title>
        <authorList>
            <person name="Mead M.E."/>
            <person name="Raja H.A."/>
            <person name="Steenwyk J.L."/>
            <person name="Knowles S.L."/>
            <person name="Oberlies N.H."/>
            <person name="Rokas A."/>
        </authorList>
    </citation>
    <scope>NUCLEOTIDE SEQUENCE [LARGE SCALE GENOMIC DNA]</scope>
    <source>
        <strain evidence="5">G536</strain>
    </source>
</reference>
<name>A0A553HIL7_9PEZI</name>
<evidence type="ECO:0000313" key="4">
    <source>
        <dbReference type="EMBL" id="TRX87802.1"/>
    </source>
</evidence>
<protein>
    <recommendedName>
        <fullName evidence="3">C2H2-type domain-containing protein</fullName>
    </recommendedName>
</protein>
<sequence length="387" mass="44165">MLKMPKRTSSGTHITPRKIRRPNHSKSSISSNLTPIMRVTKSIPVDARPHVEYLSKFDLTHVIQWHKLCQRSHTRSTDPEVEAEVTIKPESLLITATQKAEKSSTDENRSSYPCTFCDRTYKNRGTWIRHEASYHEPQEEWICPSVGCNRKFSTGNKFRRHHKEDHGCMNCTHNKDPSYTVGPFAKSAWGCGFCIAFLESWEIRQTHLESHFQEGLKKAEWDHSKVIQGLLLRPSVNDAWKSLMSKEHGPLEKEWPVPGWSRDSFGQILTTLRYDLSQESAVEAARLTYIMLLPANPKNNHLSEITNNSSGNSFLAIAESTLMSNEDQHLFNSSNTLHYFDSARDSTQNLSSGRDDAAAEVRGSIDEYSVFQLAEDTIGVDWMLWPN</sequence>
<organism evidence="4 5">
    <name type="scientific">Xylaria flabelliformis</name>
    <dbReference type="NCBI Taxonomy" id="2512241"/>
    <lineage>
        <taxon>Eukaryota</taxon>
        <taxon>Fungi</taxon>
        <taxon>Dikarya</taxon>
        <taxon>Ascomycota</taxon>
        <taxon>Pezizomycotina</taxon>
        <taxon>Sordariomycetes</taxon>
        <taxon>Xylariomycetidae</taxon>
        <taxon>Xylariales</taxon>
        <taxon>Xylariaceae</taxon>
        <taxon>Xylaria</taxon>
    </lineage>
</organism>
<dbReference type="InterPro" id="IPR013087">
    <property type="entry name" value="Znf_C2H2_type"/>
</dbReference>
<dbReference type="PROSITE" id="PS00028">
    <property type="entry name" value="ZINC_FINGER_C2H2_1"/>
    <property type="match status" value="2"/>
</dbReference>
<evidence type="ECO:0000256" key="2">
    <source>
        <dbReference type="SAM" id="MobiDB-lite"/>
    </source>
</evidence>
<evidence type="ECO:0000256" key="1">
    <source>
        <dbReference type="PROSITE-ProRule" id="PRU00042"/>
    </source>
</evidence>
<dbReference type="Proteomes" id="UP000319160">
    <property type="component" value="Unassembled WGS sequence"/>
</dbReference>